<feature type="region of interest" description="Disordered" evidence="1">
    <location>
        <begin position="1"/>
        <end position="30"/>
    </location>
</feature>
<sequence length="327" mass="35631">MGLSIVALHGSGRRRPGPGRRPPMPWHRANGSRVGSILAGTIERVHGCARRRRCSPAIKAALPGAPLSGSFRLFAIGGRLAQLVHRSPPPPPPRRDEGDVRDHRCLLVPCHRCRPSRSRRLSLSRCPSFACLMASAVALPRLRLSACTFSTQPQQTVAYLHLVKKWPPARRRNYITPIRSPLLTSSAASAPTALPFVRFVVRGYALPYDDAPLFSRRPTAVDSPPSACCPVAVVVSQSVSQLAIVAEAVPPLTPTLPPLRRWQQSPETLSKKSHWSPISSPRFATSPGHLGAPEPLPIVRLTRSTSRDSSVHPQGQCPEESSRSRRS</sequence>
<dbReference type="Proteomes" id="UP000046395">
    <property type="component" value="Unassembled WGS sequence"/>
</dbReference>
<reference evidence="3" key="1">
    <citation type="submission" date="2019-12" db="UniProtKB">
        <authorList>
            <consortium name="WormBaseParasite"/>
        </authorList>
    </citation>
    <scope>IDENTIFICATION</scope>
</reference>
<evidence type="ECO:0000256" key="1">
    <source>
        <dbReference type="SAM" id="MobiDB-lite"/>
    </source>
</evidence>
<name>A0A5S6QEG5_TRIMR</name>
<accession>A0A5S6QEG5</accession>
<keyword evidence="2" id="KW-1185">Reference proteome</keyword>
<evidence type="ECO:0000313" key="3">
    <source>
        <dbReference type="WBParaSite" id="TMUE_1000005312.1"/>
    </source>
</evidence>
<dbReference type="AlphaFoldDB" id="A0A5S6QEG5"/>
<protein>
    <submittedName>
        <fullName evidence="3">Uncharacterized protein</fullName>
    </submittedName>
</protein>
<organism evidence="2 3">
    <name type="scientific">Trichuris muris</name>
    <name type="common">Mouse whipworm</name>
    <dbReference type="NCBI Taxonomy" id="70415"/>
    <lineage>
        <taxon>Eukaryota</taxon>
        <taxon>Metazoa</taxon>
        <taxon>Ecdysozoa</taxon>
        <taxon>Nematoda</taxon>
        <taxon>Enoplea</taxon>
        <taxon>Dorylaimia</taxon>
        <taxon>Trichinellida</taxon>
        <taxon>Trichuridae</taxon>
        <taxon>Trichuris</taxon>
    </lineage>
</organism>
<dbReference type="WBParaSite" id="TMUE_1000005312.1">
    <property type="protein sequence ID" value="TMUE_1000005312.1"/>
    <property type="gene ID" value="WBGene00299254"/>
</dbReference>
<proteinExistence type="predicted"/>
<feature type="region of interest" description="Disordered" evidence="1">
    <location>
        <begin position="255"/>
        <end position="327"/>
    </location>
</feature>
<evidence type="ECO:0000313" key="2">
    <source>
        <dbReference type="Proteomes" id="UP000046395"/>
    </source>
</evidence>